<dbReference type="GO" id="GO:0051082">
    <property type="term" value="F:unfolded protein binding"/>
    <property type="evidence" value="ECO:0007669"/>
    <property type="project" value="TreeGrafter"/>
</dbReference>
<sequence length="226" mass="25483">MSPTSKKYLFGGDRPWSPEDWTASDDQVRGGSSYSILDCNPSSPTALFHGNLDTHTLGGAGFASQRTTGDRTWNLADDDGLELDIGRSDGKTYTITLKDTIPPKRSDGRDESTLSWEYDFRADNEKIFVKWSEFKPTYRGREQKDAKPLDLENIKWISLMMRSFFDTQEGDFFLEVHSIAATRTAVYQDDSDDEWVSIGNLEKVPPKHGGGLLQRLLETCGVISRR</sequence>
<accession>A0A5M3ZFJ9</accession>
<dbReference type="InterPro" id="IPR039131">
    <property type="entry name" value="NDUFAF1"/>
</dbReference>
<keyword evidence="3" id="KW-1185">Reference proteome</keyword>
<dbReference type="PANTHER" id="PTHR13194">
    <property type="entry name" value="COMPLEX I INTERMEDIATE-ASSOCIATED PROTEIN 30"/>
    <property type="match status" value="1"/>
</dbReference>
<dbReference type="PANTHER" id="PTHR13194:SF19">
    <property type="entry name" value="NAD(P)-BINDING ROSSMANN-FOLD SUPERFAMILY PROTEIN"/>
    <property type="match status" value="1"/>
</dbReference>
<comment type="caution">
    <text evidence="2">The sequence shown here is derived from an EMBL/GenBank/DDBJ whole genome shotgun (WGS) entry which is preliminary data.</text>
</comment>
<dbReference type="GO" id="GO:0010257">
    <property type="term" value="P:NADH dehydrogenase complex assembly"/>
    <property type="evidence" value="ECO:0007669"/>
    <property type="project" value="TreeGrafter"/>
</dbReference>
<name>A0A5M3ZFJ9_ASPTE</name>
<evidence type="ECO:0000256" key="1">
    <source>
        <dbReference type="ARBA" id="ARBA00007884"/>
    </source>
</evidence>
<dbReference type="AlphaFoldDB" id="A0A5M3ZFJ9"/>
<dbReference type="EMBL" id="BLJY01000013">
    <property type="protein sequence ID" value="GFF20928.1"/>
    <property type="molecule type" value="Genomic_DNA"/>
</dbReference>
<protein>
    <submittedName>
        <fullName evidence="2">CIA30 family protein</fullName>
    </submittedName>
</protein>
<dbReference type="InterPro" id="IPR013857">
    <property type="entry name" value="NADH-UbQ_OxRdtase-assoc_prot30"/>
</dbReference>
<dbReference type="Pfam" id="PF08547">
    <property type="entry name" value="CIA30"/>
    <property type="match status" value="1"/>
</dbReference>
<evidence type="ECO:0000313" key="2">
    <source>
        <dbReference type="EMBL" id="GFF20928.1"/>
    </source>
</evidence>
<dbReference type="OrthoDB" id="426386at2759"/>
<dbReference type="SUPFAM" id="SSF49785">
    <property type="entry name" value="Galactose-binding domain-like"/>
    <property type="match status" value="1"/>
</dbReference>
<proteinExistence type="inferred from homology"/>
<reference evidence="2 3" key="1">
    <citation type="submission" date="2020-01" db="EMBL/GenBank/DDBJ databases">
        <title>Aspergillus terreus IFO 6365 whole genome shotgun sequence.</title>
        <authorList>
            <person name="Kanamasa S."/>
            <person name="Takahashi H."/>
        </authorList>
    </citation>
    <scope>NUCLEOTIDE SEQUENCE [LARGE SCALE GENOMIC DNA]</scope>
    <source>
        <strain evidence="2 3">IFO 6365</strain>
    </source>
</reference>
<comment type="similarity">
    <text evidence="1">Belongs to the CIA30 family.</text>
</comment>
<evidence type="ECO:0000313" key="3">
    <source>
        <dbReference type="Proteomes" id="UP000452235"/>
    </source>
</evidence>
<dbReference type="InterPro" id="IPR008979">
    <property type="entry name" value="Galactose-bd-like_sf"/>
</dbReference>
<gene>
    <name evidence="2" type="ORF">ATEIFO6365_0013026200</name>
</gene>
<organism evidence="2 3">
    <name type="scientific">Aspergillus terreus</name>
    <dbReference type="NCBI Taxonomy" id="33178"/>
    <lineage>
        <taxon>Eukaryota</taxon>
        <taxon>Fungi</taxon>
        <taxon>Dikarya</taxon>
        <taxon>Ascomycota</taxon>
        <taxon>Pezizomycotina</taxon>
        <taxon>Eurotiomycetes</taxon>
        <taxon>Eurotiomycetidae</taxon>
        <taxon>Eurotiales</taxon>
        <taxon>Aspergillaceae</taxon>
        <taxon>Aspergillus</taxon>
        <taxon>Aspergillus subgen. Circumdati</taxon>
    </lineage>
</organism>
<dbReference type="Proteomes" id="UP000452235">
    <property type="component" value="Unassembled WGS sequence"/>
</dbReference>